<dbReference type="Pfam" id="PF00672">
    <property type="entry name" value="HAMP"/>
    <property type="match status" value="1"/>
</dbReference>
<keyword evidence="12 17" id="KW-1133">Transmembrane helix</keyword>
<evidence type="ECO:0000256" key="13">
    <source>
        <dbReference type="ARBA" id="ARBA00023012"/>
    </source>
</evidence>
<keyword evidence="5" id="KW-1003">Cell membrane</keyword>
<evidence type="ECO:0000256" key="1">
    <source>
        <dbReference type="ARBA" id="ARBA00000085"/>
    </source>
</evidence>
<dbReference type="EMBL" id="RCVN01000009">
    <property type="protein sequence ID" value="RMI84830.1"/>
    <property type="molecule type" value="Genomic_DNA"/>
</dbReference>
<dbReference type="FunFam" id="3.30.565.10:FF:000006">
    <property type="entry name" value="Sensor histidine kinase WalK"/>
    <property type="match status" value="1"/>
</dbReference>
<dbReference type="Gene3D" id="1.10.287.130">
    <property type="match status" value="1"/>
</dbReference>
<dbReference type="SUPFAM" id="SSF55874">
    <property type="entry name" value="ATPase domain of HSP90 chaperone/DNA topoisomerase II/histidine kinase"/>
    <property type="match status" value="1"/>
</dbReference>
<keyword evidence="14 17" id="KW-0472">Membrane</keyword>
<comment type="subcellular location">
    <subcellularLocation>
        <location evidence="2">Cell membrane</location>
        <topology evidence="2">Multi-pass membrane protein</topology>
    </subcellularLocation>
</comment>
<dbReference type="EC" id="2.7.13.3" evidence="3"/>
<dbReference type="InterPro" id="IPR005467">
    <property type="entry name" value="His_kinase_dom"/>
</dbReference>
<organism evidence="20 21">
    <name type="scientific">Staphylococcus pseudoxylosus</name>
    <dbReference type="NCBI Taxonomy" id="2282419"/>
    <lineage>
        <taxon>Bacteria</taxon>
        <taxon>Bacillati</taxon>
        <taxon>Bacillota</taxon>
        <taxon>Bacilli</taxon>
        <taxon>Bacillales</taxon>
        <taxon>Staphylococcaceae</taxon>
        <taxon>Staphylococcus</taxon>
    </lineage>
</organism>
<dbReference type="Gene3D" id="3.30.565.10">
    <property type="entry name" value="Histidine kinase-like ATPase, C-terminal domain"/>
    <property type="match status" value="1"/>
</dbReference>
<comment type="function">
    <text evidence="16">Member of the two-component regulatory system SrrA/SrrB, which is involved in the global regulation of staphylococcal virulence factors in response to environmental oxygen levels as well as biofilm formation. Also plays an essential role in host-derived nitric oxide resistance by regulating hmp/flavohemoglobin, an enzyme that detoxifies nitric oxide by converting it to nitrate. Functions as a sensor protein kinase which is autophosphorylated at a histidine residue and transfers its phosphate group to SrrA. In turn, SrrA binds to the upstream promoter regions of the target genes to positively and negatively regulate their expression.</text>
</comment>
<dbReference type="SMART" id="SM00388">
    <property type="entry name" value="HisKA"/>
    <property type="match status" value="1"/>
</dbReference>
<dbReference type="GO" id="GO:0000156">
    <property type="term" value="F:phosphorelay response regulator activity"/>
    <property type="evidence" value="ECO:0007669"/>
    <property type="project" value="TreeGrafter"/>
</dbReference>
<keyword evidence="13" id="KW-0902">Two-component regulatory system</keyword>
<dbReference type="GO" id="GO:0007234">
    <property type="term" value="P:osmosensory signaling via phosphorelay pathway"/>
    <property type="evidence" value="ECO:0007669"/>
    <property type="project" value="TreeGrafter"/>
</dbReference>
<evidence type="ECO:0000313" key="21">
    <source>
        <dbReference type="Proteomes" id="UP000269505"/>
    </source>
</evidence>
<dbReference type="SUPFAM" id="SSF158472">
    <property type="entry name" value="HAMP domain-like"/>
    <property type="match status" value="1"/>
</dbReference>
<evidence type="ECO:0000256" key="16">
    <source>
        <dbReference type="ARBA" id="ARBA00046070"/>
    </source>
</evidence>
<dbReference type="Pfam" id="PF18698">
    <property type="entry name" value="HisK_sensor"/>
    <property type="match status" value="1"/>
</dbReference>
<proteinExistence type="predicted"/>
<evidence type="ECO:0000256" key="14">
    <source>
        <dbReference type="ARBA" id="ARBA00023136"/>
    </source>
</evidence>
<evidence type="ECO:0000256" key="8">
    <source>
        <dbReference type="ARBA" id="ARBA00022692"/>
    </source>
</evidence>
<evidence type="ECO:0000256" key="11">
    <source>
        <dbReference type="ARBA" id="ARBA00022840"/>
    </source>
</evidence>
<keyword evidence="7" id="KW-0808">Transferase</keyword>
<evidence type="ECO:0000256" key="5">
    <source>
        <dbReference type="ARBA" id="ARBA00022475"/>
    </source>
</evidence>
<dbReference type="PROSITE" id="PS50109">
    <property type="entry name" value="HIS_KIN"/>
    <property type="match status" value="1"/>
</dbReference>
<sequence length="592" mass="67285">MMNLLNSVVVKLWLTIIFIVTTVLILLSAALITFIQSYFTQETEDSLLKDAKRISQLVESSDDRATAIEHSRKLIEGPVGLIIMNDKHKDNHDNDVTKNEMFKEIKNNKDYDRVFDHGKQISEHVTVSFNDKQRTYVLIGYPTKNIEAANSPNSKYSGVFIYQDLKTIEETNNVITVIILIIAIIFLAITTVFAFFLSSRITKPLRNLRTQALKVSKGDYAQVVPVNSKDEIGELSRTFNTMSSEIQQHIDALSSSKNIRDSLINSMVEGVLGFNDKKEIIISNKLANTILQMLDEYALEKLDEQNELTFSSKKTQFEVYEINTRYFVIITSYIEQIQPDGRSGIVAIIRDMTNEHNMDQMKKDFIANVSHELRTPISLLQGYTESIVDGIVTEPDEIHESLSIVLDETKRLNRLVNELLNVARMDAEGLTVDKVVQPIDPLLNKMQQKYQKHAKDLELNMCLNPDTQQHLWYFDSDRIEQVLTNLIDNASRYTEPGDTINIEVSETNSEQILYISDTGSGIAPEHLQQVFDRFYKVDTARKRGKQGTGLGLFICRMIIDSHGGTIDVQSKLGEGTTFIISLPKPEIEDDNN</sequence>
<dbReference type="FunFam" id="1.10.287.130:FF:000001">
    <property type="entry name" value="Two-component sensor histidine kinase"/>
    <property type="match status" value="1"/>
</dbReference>
<dbReference type="Gene3D" id="6.10.340.10">
    <property type="match status" value="1"/>
</dbReference>
<keyword evidence="9" id="KW-0547">Nucleotide-binding</keyword>
<evidence type="ECO:0000256" key="3">
    <source>
        <dbReference type="ARBA" id="ARBA00012438"/>
    </source>
</evidence>
<keyword evidence="11" id="KW-0067">ATP-binding</keyword>
<comment type="caution">
    <text evidence="20">The sequence shown here is derived from an EMBL/GenBank/DDBJ whole genome shotgun (WGS) entry which is preliminary data.</text>
</comment>
<evidence type="ECO:0000313" key="20">
    <source>
        <dbReference type="EMBL" id="RMI84830.1"/>
    </source>
</evidence>
<name>A0AAQ0MGP5_9STAP</name>
<dbReference type="InterPro" id="IPR004358">
    <property type="entry name" value="Sig_transdc_His_kin-like_C"/>
</dbReference>
<evidence type="ECO:0000256" key="2">
    <source>
        <dbReference type="ARBA" id="ARBA00004651"/>
    </source>
</evidence>
<protein>
    <recommendedName>
        <fullName evidence="4">Sensor protein SrrB</fullName>
        <ecNumber evidence="3">2.7.13.3</ecNumber>
    </recommendedName>
    <alternativeName>
        <fullName evidence="15">Staphylococcal respiratory response protein B</fullName>
    </alternativeName>
</protein>
<dbReference type="InterPro" id="IPR036890">
    <property type="entry name" value="HATPase_C_sf"/>
</dbReference>
<feature type="domain" description="Histidine kinase" evidence="18">
    <location>
        <begin position="368"/>
        <end position="586"/>
    </location>
</feature>
<keyword evidence="10" id="KW-0418">Kinase</keyword>
<dbReference type="GO" id="GO:0005886">
    <property type="term" value="C:plasma membrane"/>
    <property type="evidence" value="ECO:0007669"/>
    <property type="project" value="UniProtKB-SubCell"/>
</dbReference>
<keyword evidence="6" id="KW-0597">Phosphoprotein</keyword>
<feature type="transmembrane region" description="Helical" evidence="17">
    <location>
        <begin position="174"/>
        <end position="197"/>
    </location>
</feature>
<evidence type="ECO:0000256" key="17">
    <source>
        <dbReference type="SAM" id="Phobius"/>
    </source>
</evidence>
<dbReference type="GO" id="GO:0005524">
    <property type="term" value="F:ATP binding"/>
    <property type="evidence" value="ECO:0007669"/>
    <property type="project" value="UniProtKB-KW"/>
</dbReference>
<dbReference type="CDD" id="cd00075">
    <property type="entry name" value="HATPase"/>
    <property type="match status" value="1"/>
</dbReference>
<dbReference type="SMART" id="SM00304">
    <property type="entry name" value="HAMP"/>
    <property type="match status" value="1"/>
</dbReference>
<dbReference type="GO" id="GO:0030295">
    <property type="term" value="F:protein kinase activator activity"/>
    <property type="evidence" value="ECO:0007669"/>
    <property type="project" value="TreeGrafter"/>
</dbReference>
<evidence type="ECO:0000256" key="9">
    <source>
        <dbReference type="ARBA" id="ARBA00022741"/>
    </source>
</evidence>
<dbReference type="GO" id="GO:0000155">
    <property type="term" value="F:phosphorelay sensor kinase activity"/>
    <property type="evidence" value="ECO:0007669"/>
    <property type="project" value="InterPro"/>
</dbReference>
<dbReference type="PANTHER" id="PTHR42878">
    <property type="entry name" value="TWO-COMPONENT HISTIDINE KINASE"/>
    <property type="match status" value="1"/>
</dbReference>
<dbReference type="Pfam" id="PF00512">
    <property type="entry name" value="HisKA"/>
    <property type="match status" value="1"/>
</dbReference>
<evidence type="ECO:0000256" key="6">
    <source>
        <dbReference type="ARBA" id="ARBA00022553"/>
    </source>
</evidence>
<dbReference type="InterPro" id="IPR003594">
    <property type="entry name" value="HATPase_dom"/>
</dbReference>
<gene>
    <name evidence="20" type="ORF">D9V42_09800</name>
</gene>
<dbReference type="CDD" id="cd06225">
    <property type="entry name" value="HAMP"/>
    <property type="match status" value="1"/>
</dbReference>
<dbReference type="SUPFAM" id="SSF47384">
    <property type="entry name" value="Homodimeric domain of signal transducing histidine kinase"/>
    <property type="match status" value="1"/>
</dbReference>
<evidence type="ECO:0000259" key="18">
    <source>
        <dbReference type="PROSITE" id="PS50109"/>
    </source>
</evidence>
<dbReference type="AlphaFoldDB" id="A0AAQ0MGP5"/>
<keyword evidence="8 17" id="KW-0812">Transmembrane</keyword>
<evidence type="ECO:0000256" key="10">
    <source>
        <dbReference type="ARBA" id="ARBA00022777"/>
    </source>
</evidence>
<evidence type="ECO:0000256" key="4">
    <source>
        <dbReference type="ARBA" id="ARBA00020500"/>
    </source>
</evidence>
<dbReference type="CDD" id="cd00082">
    <property type="entry name" value="HisKA"/>
    <property type="match status" value="1"/>
</dbReference>
<dbReference type="SMART" id="SM00387">
    <property type="entry name" value="HATPase_c"/>
    <property type="match status" value="1"/>
</dbReference>
<dbReference type="InterPro" id="IPR041328">
    <property type="entry name" value="HisK_sensor"/>
</dbReference>
<feature type="domain" description="HAMP" evidence="19">
    <location>
        <begin position="199"/>
        <end position="251"/>
    </location>
</feature>
<evidence type="ECO:0000259" key="19">
    <source>
        <dbReference type="PROSITE" id="PS50885"/>
    </source>
</evidence>
<evidence type="ECO:0000256" key="15">
    <source>
        <dbReference type="ARBA" id="ARBA00030120"/>
    </source>
</evidence>
<dbReference type="InterPro" id="IPR036097">
    <property type="entry name" value="HisK_dim/P_sf"/>
</dbReference>
<evidence type="ECO:0000256" key="7">
    <source>
        <dbReference type="ARBA" id="ARBA00022679"/>
    </source>
</evidence>
<accession>A0AAQ0MGP5</accession>
<dbReference type="Pfam" id="PF02518">
    <property type="entry name" value="HATPase_c"/>
    <property type="match status" value="1"/>
</dbReference>
<evidence type="ECO:0000256" key="12">
    <source>
        <dbReference type="ARBA" id="ARBA00022989"/>
    </source>
</evidence>
<dbReference type="PROSITE" id="PS50885">
    <property type="entry name" value="HAMP"/>
    <property type="match status" value="1"/>
</dbReference>
<keyword evidence="21" id="KW-1185">Reference proteome</keyword>
<dbReference type="InterPro" id="IPR003660">
    <property type="entry name" value="HAMP_dom"/>
</dbReference>
<feature type="transmembrane region" description="Helical" evidence="17">
    <location>
        <begin position="12"/>
        <end position="39"/>
    </location>
</feature>
<dbReference type="PANTHER" id="PTHR42878:SF3">
    <property type="entry name" value="HISTIDINE PROTEIN KINASE SAES"/>
    <property type="match status" value="1"/>
</dbReference>
<dbReference type="PRINTS" id="PR00344">
    <property type="entry name" value="BCTRLSENSOR"/>
</dbReference>
<comment type="catalytic activity">
    <reaction evidence="1">
        <text>ATP + protein L-histidine = ADP + protein N-phospho-L-histidine.</text>
        <dbReference type="EC" id="2.7.13.3"/>
    </reaction>
</comment>
<reference evidence="20 21" key="1">
    <citation type="submission" date="2018-10" db="EMBL/GenBank/DDBJ databases">
        <title>Staphylococcus pseudoxylosus sp. nov., isolated from bovine mastitis.</title>
        <authorList>
            <person name="Macfadyen A.C."/>
            <person name="Leroy S."/>
            <person name="Harrison E.M."/>
            <person name="Parkhill J."/>
            <person name="Holmes M.A."/>
            <person name="Paterson G.K."/>
        </authorList>
    </citation>
    <scope>NUCLEOTIDE SEQUENCE [LARGE SCALE GENOMIC DNA]</scope>
    <source>
        <strain evidence="20 21">S04009</strain>
    </source>
</reference>
<dbReference type="Proteomes" id="UP000269505">
    <property type="component" value="Unassembled WGS sequence"/>
</dbReference>
<dbReference type="InterPro" id="IPR050351">
    <property type="entry name" value="BphY/WalK/GraS-like"/>
</dbReference>
<dbReference type="InterPro" id="IPR003661">
    <property type="entry name" value="HisK_dim/P_dom"/>
</dbReference>